<proteinExistence type="inferred from homology"/>
<dbReference type="NCBIfam" id="NF002325">
    <property type="entry name" value="PRK01278.1"/>
    <property type="match status" value="1"/>
</dbReference>
<keyword evidence="2" id="KW-0028">Amino-acid biosynthesis</keyword>
<evidence type="ECO:0000256" key="6">
    <source>
        <dbReference type="RuleBase" id="RU003560"/>
    </source>
</evidence>
<dbReference type="OrthoDB" id="9801834at2"/>
<dbReference type="CDD" id="cd00610">
    <property type="entry name" value="OAT_like"/>
    <property type="match status" value="1"/>
</dbReference>
<comment type="cofactor">
    <cofactor evidence="1">
        <name>pyridoxal 5'-phosphate</name>
        <dbReference type="ChEBI" id="CHEBI:597326"/>
    </cofactor>
</comment>
<evidence type="ECO:0000313" key="8">
    <source>
        <dbReference type="Proteomes" id="UP000068164"/>
    </source>
</evidence>
<gene>
    <name evidence="7" type="ORF">AS026_30315</name>
</gene>
<comment type="similarity">
    <text evidence="6">Belongs to the class-III pyridoxal-phosphate-dependent aminotransferase family.</text>
</comment>
<evidence type="ECO:0000256" key="4">
    <source>
        <dbReference type="ARBA" id="ARBA00022679"/>
    </source>
</evidence>
<dbReference type="InterPro" id="IPR050103">
    <property type="entry name" value="Class-III_PLP-dep_AT"/>
</dbReference>
<reference evidence="7 8" key="1">
    <citation type="submission" date="2015-11" db="EMBL/GenBank/DDBJ databases">
        <title>Draft Genome Sequence of the Strain BR 10423 (Rhizobium sp.) isolated from nodules of Mimosa pudica.</title>
        <authorList>
            <person name="Barauna A.C."/>
            <person name="Zilli J.E."/>
            <person name="Simoes-Araujo J.L."/>
            <person name="Reis V.M."/>
            <person name="James E.K."/>
            <person name="Reis F.B.Jr."/>
            <person name="Rouws L.F."/>
            <person name="Passos S.R."/>
            <person name="Gois S.R."/>
        </authorList>
    </citation>
    <scope>NUCLEOTIDE SEQUENCE [LARGE SCALE GENOMIC DNA]</scope>
    <source>
        <strain evidence="7 8">BR10423</strain>
    </source>
</reference>
<dbReference type="GO" id="GO:0003992">
    <property type="term" value="F:N2-acetyl-L-ornithine:2-oxoglutarate 5-aminotransferase activity"/>
    <property type="evidence" value="ECO:0007669"/>
    <property type="project" value="UniProtKB-EC"/>
</dbReference>
<dbReference type="NCBIfam" id="TIGR00707">
    <property type="entry name" value="argD"/>
    <property type="match status" value="1"/>
</dbReference>
<dbReference type="InterPro" id="IPR015422">
    <property type="entry name" value="PyrdxlP-dep_Trfase_small"/>
</dbReference>
<dbReference type="PROSITE" id="PS00600">
    <property type="entry name" value="AA_TRANSFER_CLASS_3"/>
    <property type="match status" value="1"/>
</dbReference>
<dbReference type="GO" id="GO:0042802">
    <property type="term" value="F:identical protein binding"/>
    <property type="evidence" value="ECO:0007669"/>
    <property type="project" value="TreeGrafter"/>
</dbReference>
<dbReference type="GO" id="GO:0030170">
    <property type="term" value="F:pyridoxal phosphate binding"/>
    <property type="evidence" value="ECO:0007669"/>
    <property type="project" value="InterPro"/>
</dbReference>
<dbReference type="Proteomes" id="UP000068164">
    <property type="component" value="Unassembled WGS sequence"/>
</dbReference>
<keyword evidence="8" id="KW-1185">Reference proteome</keyword>
<evidence type="ECO:0000256" key="2">
    <source>
        <dbReference type="ARBA" id="ARBA00022571"/>
    </source>
</evidence>
<dbReference type="SUPFAM" id="SSF53383">
    <property type="entry name" value="PLP-dependent transferases"/>
    <property type="match status" value="1"/>
</dbReference>
<sequence>MNEPIIGEAERGLDRLFPCFRRADISFIRGRGAWLYATDNREYLDFATGIAVTGLGHCHPALIDVVLRQGLNLWHVSNAVRIPEQESLAQLLCSKTFADRAFFSNSGAEAVETAIKAARRYHFVSGRPQRYRIVTLEGSFHGRTLATIAAGGRPNHLEGFGPPTTGFDVVPFGDVDALERACGDETAAVMVEPIQGESGVRKLDARELGRIREICDGQGILLVFDEVQTGVGRTGKLFAYQNAGVVPDILAAAKGLGNGFPVAACLATETVAACMTPGTHGFTFGGNPLAMSIAAKVIELTAEEPFLRDVHQKGERLFEGLRNIAAESPDVFAEARGEGLLLGIRCNVPVDLVATAARLNGLLTVTAGDNVLRILPPLVVSDGEIDDGIQRLRKAAATIRGDGGGLRS</sequence>
<dbReference type="PANTHER" id="PTHR11986">
    <property type="entry name" value="AMINOTRANSFERASE CLASS III"/>
    <property type="match status" value="1"/>
</dbReference>
<evidence type="ECO:0000313" key="7">
    <source>
        <dbReference type="EMBL" id="KWV58486.1"/>
    </source>
</evidence>
<name>A0A109K0M2_9HYPH</name>
<evidence type="ECO:0000256" key="5">
    <source>
        <dbReference type="ARBA" id="ARBA00022898"/>
    </source>
</evidence>
<dbReference type="Gene3D" id="3.40.640.10">
    <property type="entry name" value="Type I PLP-dependent aspartate aminotransferase-like (Major domain)"/>
    <property type="match status" value="1"/>
</dbReference>
<dbReference type="EC" id="2.6.1.11" evidence="7"/>
<dbReference type="Pfam" id="PF00202">
    <property type="entry name" value="Aminotran_3"/>
    <property type="match status" value="1"/>
</dbReference>
<dbReference type="GO" id="GO:0006526">
    <property type="term" value="P:L-arginine biosynthetic process"/>
    <property type="evidence" value="ECO:0007669"/>
    <property type="project" value="UniProtKB-KW"/>
</dbReference>
<keyword evidence="3 7" id="KW-0032">Aminotransferase</keyword>
<dbReference type="EMBL" id="LNCD01000021">
    <property type="protein sequence ID" value="KWV58486.1"/>
    <property type="molecule type" value="Genomic_DNA"/>
</dbReference>
<evidence type="ECO:0000256" key="1">
    <source>
        <dbReference type="ARBA" id="ARBA00001933"/>
    </source>
</evidence>
<protein>
    <submittedName>
        <fullName evidence="7">Acetylornithine aminotransferase</fullName>
        <ecNumber evidence="7">2.6.1.11</ecNumber>
    </submittedName>
</protein>
<dbReference type="InterPro" id="IPR015421">
    <property type="entry name" value="PyrdxlP-dep_Trfase_major"/>
</dbReference>
<organism evidence="7 8">
    <name type="scientific">Rhizobium altiplani</name>
    <dbReference type="NCBI Taxonomy" id="1864509"/>
    <lineage>
        <taxon>Bacteria</taxon>
        <taxon>Pseudomonadati</taxon>
        <taxon>Pseudomonadota</taxon>
        <taxon>Alphaproteobacteria</taxon>
        <taxon>Hyphomicrobiales</taxon>
        <taxon>Rhizobiaceae</taxon>
        <taxon>Rhizobium/Agrobacterium group</taxon>
        <taxon>Rhizobium</taxon>
    </lineage>
</organism>
<dbReference type="InterPro" id="IPR004636">
    <property type="entry name" value="AcOrn/SuccOrn_fam"/>
</dbReference>
<dbReference type="AlphaFoldDB" id="A0A109K0M2"/>
<keyword evidence="4 7" id="KW-0808">Transferase</keyword>
<dbReference type="Gene3D" id="3.90.1150.10">
    <property type="entry name" value="Aspartate Aminotransferase, domain 1"/>
    <property type="match status" value="1"/>
</dbReference>
<comment type="caution">
    <text evidence="7">The sequence shown here is derived from an EMBL/GenBank/DDBJ whole genome shotgun (WGS) entry which is preliminary data.</text>
</comment>
<keyword evidence="2" id="KW-0055">Arginine biosynthesis</keyword>
<dbReference type="InterPro" id="IPR005814">
    <property type="entry name" value="Aminotrans_3"/>
</dbReference>
<dbReference type="InterPro" id="IPR049704">
    <property type="entry name" value="Aminotrans_3_PPA_site"/>
</dbReference>
<keyword evidence="5 6" id="KW-0663">Pyridoxal phosphate</keyword>
<dbReference type="PANTHER" id="PTHR11986:SF113">
    <property type="entry name" value="SUCCINYLORNITHINE TRANSAMINASE"/>
    <property type="match status" value="1"/>
</dbReference>
<dbReference type="RefSeq" id="WP_062368676.1">
    <property type="nucleotide sequence ID" value="NZ_LNCD01000021.1"/>
</dbReference>
<evidence type="ECO:0000256" key="3">
    <source>
        <dbReference type="ARBA" id="ARBA00022576"/>
    </source>
</evidence>
<accession>A0A109K0M2</accession>
<dbReference type="FunFam" id="3.40.640.10:FF:000004">
    <property type="entry name" value="Acetylornithine aminotransferase"/>
    <property type="match status" value="1"/>
</dbReference>
<dbReference type="InterPro" id="IPR015424">
    <property type="entry name" value="PyrdxlP-dep_Trfase"/>
</dbReference>
<dbReference type="PIRSF" id="PIRSF000521">
    <property type="entry name" value="Transaminase_4ab_Lys_Orn"/>
    <property type="match status" value="1"/>
</dbReference>